<gene>
    <name evidence="1" type="ORF">UFOVP1102_37</name>
    <name evidence="2" type="ORF">UFOVP1463_36</name>
</gene>
<dbReference type="Pfam" id="PF04404">
    <property type="entry name" value="ERF"/>
    <property type="match status" value="1"/>
</dbReference>
<protein>
    <submittedName>
        <fullName evidence="2">Essential recombination function protein</fullName>
    </submittedName>
</protein>
<accession>A0A6J5SIA8</accession>
<dbReference type="EMBL" id="LR797053">
    <property type="protein sequence ID" value="CAB4184121.1"/>
    <property type="molecule type" value="Genomic_DNA"/>
</dbReference>
<reference evidence="2" key="1">
    <citation type="submission" date="2020-05" db="EMBL/GenBank/DDBJ databases">
        <authorList>
            <person name="Chiriac C."/>
            <person name="Salcher M."/>
            <person name="Ghai R."/>
            <person name="Kavagutti S V."/>
        </authorList>
    </citation>
    <scope>NUCLEOTIDE SEQUENCE</scope>
</reference>
<organism evidence="2">
    <name type="scientific">uncultured Caudovirales phage</name>
    <dbReference type="NCBI Taxonomy" id="2100421"/>
    <lineage>
        <taxon>Viruses</taxon>
        <taxon>Duplodnaviria</taxon>
        <taxon>Heunggongvirae</taxon>
        <taxon>Uroviricota</taxon>
        <taxon>Caudoviricetes</taxon>
        <taxon>Peduoviridae</taxon>
        <taxon>Maltschvirus</taxon>
        <taxon>Maltschvirus maltsch</taxon>
    </lineage>
</organism>
<dbReference type="InterPro" id="IPR007499">
    <property type="entry name" value="ERF_bacteria_virus"/>
</dbReference>
<evidence type="ECO:0000313" key="1">
    <source>
        <dbReference type="EMBL" id="CAB4184121.1"/>
    </source>
</evidence>
<proteinExistence type="predicted"/>
<evidence type="ECO:0000313" key="2">
    <source>
        <dbReference type="EMBL" id="CAB4214281.1"/>
    </source>
</evidence>
<dbReference type="EMBL" id="LR797413">
    <property type="protein sequence ID" value="CAB4214281.1"/>
    <property type="molecule type" value="Genomic_DNA"/>
</dbReference>
<name>A0A6J5SIA8_9CAUD</name>
<sequence length="180" mass="19345">MKEIYGALAKAQKNFEAALKNATNPHFRSKYAGLDACVDAVRAALNEQGIFLTQTIESVEAGILVETLFAHESGESYSGGKLFMPVSKHDAQGYGSAITYGRRYSLLTACGVAPEDDDGNGASKDEVDISRINDFLVAIAESETVDQLKKVYAEAYAACAGNQAWQAKVIAAKNKRKEGK</sequence>